<reference evidence="2" key="1">
    <citation type="submission" date="2016-11" db="UniProtKB">
        <authorList>
            <consortium name="WormBaseParasite"/>
        </authorList>
    </citation>
    <scope>IDENTIFICATION</scope>
</reference>
<sequence>MSSTSVVACEAQCLKGLNKVYSDLLHLISSFEKGSGSELTVRLRHVEGGLEQLRDAVRQIPDIHTEEERQREKIASLYRMSSSSLSSITTSSTEPKFITSVTIMGDKKDIPQVKYFYVNVLRINVIWHHR</sequence>
<dbReference type="AlphaFoldDB" id="A0A1I7X7L9"/>
<dbReference type="WBParaSite" id="Hba_13422">
    <property type="protein sequence ID" value="Hba_13422"/>
    <property type="gene ID" value="Hba_13422"/>
</dbReference>
<organism evidence="1 2">
    <name type="scientific">Heterorhabditis bacteriophora</name>
    <name type="common">Entomopathogenic nematode worm</name>
    <dbReference type="NCBI Taxonomy" id="37862"/>
    <lineage>
        <taxon>Eukaryota</taxon>
        <taxon>Metazoa</taxon>
        <taxon>Ecdysozoa</taxon>
        <taxon>Nematoda</taxon>
        <taxon>Chromadorea</taxon>
        <taxon>Rhabditida</taxon>
        <taxon>Rhabditina</taxon>
        <taxon>Rhabditomorpha</taxon>
        <taxon>Strongyloidea</taxon>
        <taxon>Heterorhabditidae</taxon>
        <taxon>Heterorhabditis</taxon>
    </lineage>
</organism>
<evidence type="ECO:0000313" key="1">
    <source>
        <dbReference type="Proteomes" id="UP000095283"/>
    </source>
</evidence>
<keyword evidence="1" id="KW-1185">Reference proteome</keyword>
<evidence type="ECO:0000313" key="2">
    <source>
        <dbReference type="WBParaSite" id="Hba_13422"/>
    </source>
</evidence>
<accession>A0A1I7X7L9</accession>
<proteinExistence type="predicted"/>
<protein>
    <submittedName>
        <fullName evidence="2">SKA2 domain-containing protein</fullName>
    </submittedName>
</protein>
<name>A0A1I7X7L9_HETBA</name>
<dbReference type="Proteomes" id="UP000095283">
    <property type="component" value="Unplaced"/>
</dbReference>